<gene>
    <name evidence="1" type="ORF">EI42_01876</name>
</gene>
<reference evidence="1 2" key="1">
    <citation type="submission" date="2018-06" db="EMBL/GenBank/DDBJ databases">
        <title>Genomic Encyclopedia of Archaeal and Bacterial Type Strains, Phase II (KMG-II): from individual species to whole genera.</title>
        <authorList>
            <person name="Goeker M."/>
        </authorList>
    </citation>
    <scope>NUCLEOTIDE SEQUENCE [LARGE SCALE GENOMIC DNA]</scope>
    <source>
        <strain evidence="1 2">ATCC BAA-1881</strain>
    </source>
</reference>
<keyword evidence="2" id="KW-1185">Reference proteome</keyword>
<organism evidence="1 2">
    <name type="scientific">Thermosporothrix hazakensis</name>
    <dbReference type="NCBI Taxonomy" id="644383"/>
    <lineage>
        <taxon>Bacteria</taxon>
        <taxon>Bacillati</taxon>
        <taxon>Chloroflexota</taxon>
        <taxon>Ktedonobacteria</taxon>
        <taxon>Ktedonobacterales</taxon>
        <taxon>Thermosporotrichaceae</taxon>
        <taxon>Thermosporothrix</taxon>
    </lineage>
</organism>
<proteinExistence type="predicted"/>
<evidence type="ECO:0008006" key="3">
    <source>
        <dbReference type="Google" id="ProtNLM"/>
    </source>
</evidence>
<name>A0A326UDH3_THEHA</name>
<dbReference type="AlphaFoldDB" id="A0A326UDH3"/>
<comment type="caution">
    <text evidence="1">The sequence shown here is derived from an EMBL/GenBank/DDBJ whole genome shotgun (WGS) entry which is preliminary data.</text>
</comment>
<dbReference type="OrthoDB" id="164273at2"/>
<accession>A0A326UDH3</accession>
<evidence type="ECO:0000313" key="2">
    <source>
        <dbReference type="Proteomes" id="UP000248806"/>
    </source>
</evidence>
<evidence type="ECO:0000313" key="1">
    <source>
        <dbReference type="EMBL" id="PZW32784.1"/>
    </source>
</evidence>
<sequence>MDSLTQWCTIYEAAHKLQLAASSIRRMISERQLPARFATPDEIALLLHSGRIHGVPGTGIRLIHQDTLSQIQAKRLRLSNC</sequence>
<dbReference type="Proteomes" id="UP000248806">
    <property type="component" value="Unassembled WGS sequence"/>
</dbReference>
<dbReference type="EMBL" id="QKUF01000004">
    <property type="protein sequence ID" value="PZW32784.1"/>
    <property type="molecule type" value="Genomic_DNA"/>
</dbReference>
<protein>
    <recommendedName>
        <fullName evidence="3">Excisionase family DNA binding protein</fullName>
    </recommendedName>
</protein>
<dbReference type="RefSeq" id="WP_111321135.1">
    <property type="nucleotide sequence ID" value="NZ_BIFX01000002.1"/>
</dbReference>